<gene>
    <name evidence="2" type="ORF">BPOR_1292g00010</name>
</gene>
<evidence type="ECO:0000313" key="3">
    <source>
        <dbReference type="Proteomes" id="UP000297280"/>
    </source>
</evidence>
<reference evidence="2 3" key="1">
    <citation type="submission" date="2017-12" db="EMBL/GenBank/DDBJ databases">
        <title>Comparative genomics of Botrytis spp.</title>
        <authorList>
            <person name="Valero-Jimenez C.A."/>
            <person name="Tapia P."/>
            <person name="Veloso J."/>
            <person name="Silva-Moreno E."/>
            <person name="Staats M."/>
            <person name="Valdes J.H."/>
            <person name="Van Kan J.A.L."/>
        </authorList>
    </citation>
    <scope>NUCLEOTIDE SEQUENCE [LARGE SCALE GENOMIC DNA]</scope>
    <source>
        <strain evidence="2 3">MUCL3349</strain>
    </source>
</reference>
<organism evidence="2 3">
    <name type="scientific">Botrytis porri</name>
    <dbReference type="NCBI Taxonomy" id="87229"/>
    <lineage>
        <taxon>Eukaryota</taxon>
        <taxon>Fungi</taxon>
        <taxon>Dikarya</taxon>
        <taxon>Ascomycota</taxon>
        <taxon>Pezizomycotina</taxon>
        <taxon>Leotiomycetes</taxon>
        <taxon>Helotiales</taxon>
        <taxon>Sclerotiniaceae</taxon>
        <taxon>Botrytis</taxon>
    </lineage>
</organism>
<evidence type="ECO:0000256" key="1">
    <source>
        <dbReference type="SAM" id="Coils"/>
    </source>
</evidence>
<dbReference type="Proteomes" id="UP000297280">
    <property type="component" value="Unassembled WGS sequence"/>
</dbReference>
<protein>
    <submittedName>
        <fullName evidence="2">Uncharacterized protein</fullName>
    </submittedName>
</protein>
<comment type="caution">
    <text evidence="2">The sequence shown here is derived from an EMBL/GenBank/DDBJ whole genome shotgun (WGS) entry which is preliminary data.</text>
</comment>
<dbReference type="EMBL" id="PQXO01001285">
    <property type="protein sequence ID" value="TGO81185.1"/>
    <property type="molecule type" value="Genomic_DNA"/>
</dbReference>
<proteinExistence type="predicted"/>
<keyword evidence="1" id="KW-0175">Coiled coil</keyword>
<keyword evidence="3" id="KW-1185">Reference proteome</keyword>
<feature type="coiled-coil region" evidence="1">
    <location>
        <begin position="94"/>
        <end position="138"/>
    </location>
</feature>
<sequence>MFVPFYSSLPKIFDTYKSQTPQDSQRKQTDVVYHLLGNIPLNNEDIELFGKGTFKSIKPKVKEQVDMMELVGHRDTITHEKIITNNPSLHEKKNLMFEERVKDMKADIEELKRTSEGSKRTSEELKRALEEWKRASEESKIVAEESKIVADQRIEMLEREKQKRYEGETANMRKQLWRMVFAKKEHKQKISEPEWMKIARKGRNHLAHQTDLGAVMKLADDHPEFYDILLDTMYGVPKYEIKLLLEADKAGENQVYNILNDRGTAFHNRYANACVEPFNSWLSSVRCLRDIQSATTKKSFFDYESCVQKQRAEVRKSIRKWDAAFKVDKLKRDNRTKKCQEIIYKDYEDRNLLPLIWKFFGVQSK</sequence>
<accession>A0A4Z1K5I9</accession>
<name>A0A4Z1K5I9_9HELO</name>
<dbReference type="AlphaFoldDB" id="A0A4Z1K5I9"/>
<evidence type="ECO:0000313" key="2">
    <source>
        <dbReference type="EMBL" id="TGO81185.1"/>
    </source>
</evidence>